<proteinExistence type="predicted"/>
<name>A0AAV4ZY47_9AGAM</name>
<dbReference type="EMBL" id="BPWL01000001">
    <property type="protein sequence ID" value="GJJ05839.1"/>
    <property type="molecule type" value="Genomic_DNA"/>
</dbReference>
<accession>A0AAV4ZY47</accession>
<keyword evidence="1" id="KW-0812">Transmembrane</keyword>
<reference evidence="2" key="1">
    <citation type="submission" date="2021-10" db="EMBL/GenBank/DDBJ databases">
        <title>De novo Genome Assembly of Clathrus columnatus (Basidiomycota, Fungi) Using Illumina and Nanopore Sequence Data.</title>
        <authorList>
            <person name="Ogiso-Tanaka E."/>
            <person name="Itagaki H."/>
            <person name="Hosoya T."/>
            <person name="Hosaka K."/>
        </authorList>
    </citation>
    <scope>NUCLEOTIDE SEQUENCE</scope>
    <source>
        <strain evidence="2">MO-923</strain>
    </source>
</reference>
<organism evidence="2 3">
    <name type="scientific">Clathrus columnatus</name>
    <dbReference type="NCBI Taxonomy" id="1419009"/>
    <lineage>
        <taxon>Eukaryota</taxon>
        <taxon>Fungi</taxon>
        <taxon>Dikarya</taxon>
        <taxon>Basidiomycota</taxon>
        <taxon>Agaricomycotina</taxon>
        <taxon>Agaricomycetes</taxon>
        <taxon>Phallomycetidae</taxon>
        <taxon>Phallales</taxon>
        <taxon>Clathraceae</taxon>
        <taxon>Clathrus</taxon>
    </lineage>
</organism>
<gene>
    <name evidence="2" type="ORF">Clacol_000026</name>
</gene>
<protein>
    <submittedName>
        <fullName evidence="2">Uncharacterized protein</fullName>
    </submittedName>
</protein>
<keyword evidence="1" id="KW-1133">Transmembrane helix</keyword>
<keyword evidence="1" id="KW-0472">Membrane</keyword>
<keyword evidence="3" id="KW-1185">Reference proteome</keyword>
<comment type="caution">
    <text evidence="2">The sequence shown here is derived from an EMBL/GenBank/DDBJ whole genome shotgun (WGS) entry which is preliminary data.</text>
</comment>
<dbReference type="AlphaFoldDB" id="A0AAV4ZY47"/>
<evidence type="ECO:0000313" key="3">
    <source>
        <dbReference type="Proteomes" id="UP001050691"/>
    </source>
</evidence>
<feature type="transmembrane region" description="Helical" evidence="1">
    <location>
        <begin position="42"/>
        <end position="60"/>
    </location>
</feature>
<evidence type="ECO:0000256" key="1">
    <source>
        <dbReference type="SAM" id="Phobius"/>
    </source>
</evidence>
<evidence type="ECO:0000313" key="2">
    <source>
        <dbReference type="EMBL" id="GJJ05839.1"/>
    </source>
</evidence>
<dbReference type="Proteomes" id="UP001050691">
    <property type="component" value="Unassembled WGS sequence"/>
</dbReference>
<sequence length="111" mass="12571">MPDTALVASNFLYLERWMIIENGFEGESRARSPKTSVSLSSFVPLITAIATILRIVYPVLRTLFSTLRLPPSVIYYIIGECCKHGFLQPAFYINDIWIYISPQAPEPISTE</sequence>